<evidence type="ECO:0000313" key="2">
    <source>
        <dbReference type="Proteomes" id="UP000245207"/>
    </source>
</evidence>
<dbReference type="OrthoDB" id="1488378at2759"/>
<protein>
    <submittedName>
        <fullName evidence="1">Uncharacterized protein</fullName>
    </submittedName>
</protein>
<sequence length="151" mass="17085">MMKKVIVRDMSEFGAMIKRRRISTAFKKMFEKPKKQPRIRFAVRTPPVNCKPVKKVLPSCSSIGSNDPVYDVMLLADHDGEEVESAPSMSNNYNDDVTHDEAIIPQLPAIVLRRKQQKEDEILAALEPMLCAMDRSIFLEYNGCINTSVGL</sequence>
<dbReference type="Proteomes" id="UP000245207">
    <property type="component" value="Unassembled WGS sequence"/>
</dbReference>
<organism evidence="1 2">
    <name type="scientific">Artemisia annua</name>
    <name type="common">Sweet wormwood</name>
    <dbReference type="NCBI Taxonomy" id="35608"/>
    <lineage>
        <taxon>Eukaryota</taxon>
        <taxon>Viridiplantae</taxon>
        <taxon>Streptophyta</taxon>
        <taxon>Embryophyta</taxon>
        <taxon>Tracheophyta</taxon>
        <taxon>Spermatophyta</taxon>
        <taxon>Magnoliopsida</taxon>
        <taxon>eudicotyledons</taxon>
        <taxon>Gunneridae</taxon>
        <taxon>Pentapetalae</taxon>
        <taxon>asterids</taxon>
        <taxon>campanulids</taxon>
        <taxon>Asterales</taxon>
        <taxon>Asteraceae</taxon>
        <taxon>Asteroideae</taxon>
        <taxon>Anthemideae</taxon>
        <taxon>Artemisiinae</taxon>
        <taxon>Artemisia</taxon>
    </lineage>
</organism>
<comment type="caution">
    <text evidence="1">The sequence shown here is derived from an EMBL/GenBank/DDBJ whole genome shotgun (WGS) entry which is preliminary data.</text>
</comment>
<keyword evidence="2" id="KW-1185">Reference proteome</keyword>
<accession>A0A2U1PSD7</accession>
<dbReference type="EMBL" id="PKPP01000793">
    <property type="protein sequence ID" value="PWA88643.1"/>
    <property type="molecule type" value="Genomic_DNA"/>
</dbReference>
<dbReference type="AlphaFoldDB" id="A0A2U1PSD7"/>
<evidence type="ECO:0000313" key="1">
    <source>
        <dbReference type="EMBL" id="PWA88643.1"/>
    </source>
</evidence>
<gene>
    <name evidence="1" type="ORF">CTI12_AA078590</name>
</gene>
<name>A0A2U1PSD7_ARTAN</name>
<proteinExistence type="predicted"/>
<reference evidence="1 2" key="1">
    <citation type="journal article" date="2018" name="Mol. Plant">
        <title>The genome of Artemisia annua provides insight into the evolution of Asteraceae family and artemisinin biosynthesis.</title>
        <authorList>
            <person name="Shen Q."/>
            <person name="Zhang L."/>
            <person name="Liao Z."/>
            <person name="Wang S."/>
            <person name="Yan T."/>
            <person name="Shi P."/>
            <person name="Liu M."/>
            <person name="Fu X."/>
            <person name="Pan Q."/>
            <person name="Wang Y."/>
            <person name="Lv Z."/>
            <person name="Lu X."/>
            <person name="Zhang F."/>
            <person name="Jiang W."/>
            <person name="Ma Y."/>
            <person name="Chen M."/>
            <person name="Hao X."/>
            <person name="Li L."/>
            <person name="Tang Y."/>
            <person name="Lv G."/>
            <person name="Zhou Y."/>
            <person name="Sun X."/>
            <person name="Brodelius P.E."/>
            <person name="Rose J.K.C."/>
            <person name="Tang K."/>
        </authorList>
    </citation>
    <scope>NUCLEOTIDE SEQUENCE [LARGE SCALE GENOMIC DNA]</scope>
    <source>
        <strain evidence="2">cv. Huhao1</strain>
        <tissue evidence="1">Leaf</tissue>
    </source>
</reference>